<dbReference type="AlphaFoldDB" id="A0A814ACG9"/>
<dbReference type="Gene3D" id="3.40.50.300">
    <property type="entry name" value="P-loop containing nucleotide triphosphate hydrolases"/>
    <property type="match status" value="1"/>
</dbReference>
<evidence type="ECO:0000313" key="7">
    <source>
        <dbReference type="EMBL" id="CAF0792676.1"/>
    </source>
</evidence>
<evidence type="ECO:0000256" key="1">
    <source>
        <dbReference type="ARBA" id="ARBA00010290"/>
    </source>
</evidence>
<dbReference type="SUPFAM" id="SSF52540">
    <property type="entry name" value="P-loop containing nucleoside triphosphate hydrolases"/>
    <property type="match status" value="1"/>
</dbReference>
<dbReference type="SMART" id="SM00178">
    <property type="entry name" value="SAR"/>
    <property type="match status" value="1"/>
</dbReference>
<feature type="binding site" evidence="4">
    <location>
        <position position="73"/>
    </location>
    <ligand>
        <name>GTP</name>
        <dbReference type="ChEBI" id="CHEBI:37565"/>
    </ligand>
</feature>
<dbReference type="PANTHER" id="PTHR11711">
    <property type="entry name" value="ADP RIBOSYLATION FACTOR-RELATED"/>
    <property type="match status" value="1"/>
</dbReference>
<evidence type="ECO:0000313" key="8">
    <source>
        <dbReference type="EMBL" id="CAF0912272.1"/>
    </source>
</evidence>
<dbReference type="GO" id="GO:0005525">
    <property type="term" value="F:GTP binding"/>
    <property type="evidence" value="ECO:0007669"/>
    <property type="project" value="UniProtKB-KW"/>
</dbReference>
<reference evidence="8" key="1">
    <citation type="submission" date="2021-02" db="EMBL/GenBank/DDBJ databases">
        <authorList>
            <person name="Nowell W R."/>
        </authorList>
    </citation>
    <scope>NUCLEOTIDE SEQUENCE</scope>
</reference>
<evidence type="ECO:0000256" key="6">
    <source>
        <dbReference type="RuleBase" id="RU003925"/>
    </source>
</evidence>
<evidence type="ECO:0000256" key="5">
    <source>
        <dbReference type="PIRSR" id="PIRSR606689-2"/>
    </source>
</evidence>
<dbReference type="NCBIfam" id="TIGR00231">
    <property type="entry name" value="small_GTP"/>
    <property type="match status" value="1"/>
</dbReference>
<organism evidence="8 11">
    <name type="scientific">Didymodactylos carnosus</name>
    <dbReference type="NCBI Taxonomy" id="1234261"/>
    <lineage>
        <taxon>Eukaryota</taxon>
        <taxon>Metazoa</taxon>
        <taxon>Spiralia</taxon>
        <taxon>Gnathifera</taxon>
        <taxon>Rotifera</taxon>
        <taxon>Eurotatoria</taxon>
        <taxon>Bdelloidea</taxon>
        <taxon>Philodinida</taxon>
        <taxon>Philodinidae</taxon>
        <taxon>Didymodactylos</taxon>
    </lineage>
</organism>
<feature type="binding site" evidence="4">
    <location>
        <begin position="129"/>
        <end position="132"/>
    </location>
    <ligand>
        <name>GTP</name>
        <dbReference type="ChEBI" id="CHEBI:37565"/>
    </ligand>
</feature>
<dbReference type="CDD" id="cd00878">
    <property type="entry name" value="Arf_Arl"/>
    <property type="match status" value="1"/>
</dbReference>
<dbReference type="FunFam" id="3.40.50.300:FF:000412">
    <property type="entry name" value="ADP-ribosylation factor 1"/>
    <property type="match status" value="1"/>
</dbReference>
<dbReference type="SMART" id="SM00175">
    <property type="entry name" value="RAB"/>
    <property type="match status" value="1"/>
</dbReference>
<dbReference type="PROSITE" id="PS51417">
    <property type="entry name" value="ARF"/>
    <property type="match status" value="1"/>
</dbReference>
<dbReference type="EMBL" id="CAJOBA010001084">
    <property type="protein sequence ID" value="CAF3575409.1"/>
    <property type="molecule type" value="Genomic_DNA"/>
</dbReference>
<sequence>MGLFLSHLYNVIASFGTENSRILMLGLDAAGKTTILYKIKLNENVQTIPTIGFNVETVSPAPGISFTVWDVGGQDKIRPLWMHYFQGTHGLLYVIDSSDRERIQEARDELFGVINNENMSKVPFVIIANKSDLPTALNCSELIEELNLHSVSKRRWYIQSACAINGDGICEAMQQMAKMVKDQRKYTST</sequence>
<proteinExistence type="inferred from homology"/>
<keyword evidence="11" id="KW-1185">Reference proteome</keyword>
<dbReference type="PRINTS" id="PR00328">
    <property type="entry name" value="SAR1GTPBP"/>
</dbReference>
<name>A0A814ACG9_9BILA</name>
<evidence type="ECO:0000313" key="9">
    <source>
        <dbReference type="EMBL" id="CAF3575409.1"/>
    </source>
</evidence>
<comment type="similarity">
    <text evidence="1 6">Belongs to the small GTPase superfamily. Arf family.</text>
</comment>
<evidence type="ECO:0008006" key="12">
    <source>
        <dbReference type="Google" id="ProtNLM"/>
    </source>
</evidence>
<comment type="caution">
    <text evidence="8">The sequence shown here is derived from an EMBL/GenBank/DDBJ whole genome shotgun (WGS) entry which is preliminary data.</text>
</comment>
<dbReference type="GO" id="GO:0046872">
    <property type="term" value="F:metal ion binding"/>
    <property type="evidence" value="ECO:0007669"/>
    <property type="project" value="UniProtKB-KW"/>
</dbReference>
<dbReference type="Proteomes" id="UP000677228">
    <property type="component" value="Unassembled WGS sequence"/>
</dbReference>
<evidence type="ECO:0000256" key="4">
    <source>
        <dbReference type="PIRSR" id="PIRSR606689-1"/>
    </source>
</evidence>
<dbReference type="EMBL" id="CAJOBC010001688">
    <property type="protein sequence ID" value="CAF3693141.1"/>
    <property type="molecule type" value="Genomic_DNA"/>
</dbReference>
<keyword evidence="5" id="KW-0460">Magnesium</keyword>
<dbReference type="GO" id="GO:0030010">
    <property type="term" value="P:establishment of cell polarity"/>
    <property type="evidence" value="ECO:0007669"/>
    <property type="project" value="UniProtKB-ARBA"/>
</dbReference>
<keyword evidence="2 4" id="KW-0547">Nucleotide-binding</keyword>
<dbReference type="InterPro" id="IPR006689">
    <property type="entry name" value="Small_GTPase_ARF/SAR"/>
</dbReference>
<protein>
    <recommendedName>
        <fullName evidence="12">ADP-ribosylation factor</fullName>
    </recommendedName>
</protein>
<accession>A0A814ACG9</accession>
<dbReference type="Proteomes" id="UP000682733">
    <property type="component" value="Unassembled WGS sequence"/>
</dbReference>
<keyword evidence="3 4" id="KW-0342">GTP-binding</keyword>
<feature type="binding site" evidence="5">
    <location>
        <position position="33"/>
    </location>
    <ligand>
        <name>Mg(2+)</name>
        <dbReference type="ChEBI" id="CHEBI:18420"/>
    </ligand>
</feature>
<gene>
    <name evidence="8" type="ORF">GPM918_LOCUS9211</name>
    <name evidence="7" type="ORF">OVA965_LOCUS4218</name>
    <name evidence="10" type="ORF">SRO942_LOCUS9212</name>
    <name evidence="9" type="ORF">TMI583_LOCUS4216</name>
</gene>
<feature type="binding site" evidence="4">
    <location>
        <begin position="26"/>
        <end position="33"/>
    </location>
    <ligand>
        <name>GTP</name>
        <dbReference type="ChEBI" id="CHEBI:37565"/>
    </ligand>
</feature>
<dbReference type="InterPro" id="IPR005225">
    <property type="entry name" value="Small_GTP-bd"/>
</dbReference>
<evidence type="ECO:0000256" key="2">
    <source>
        <dbReference type="ARBA" id="ARBA00022741"/>
    </source>
</evidence>
<dbReference type="Pfam" id="PF00025">
    <property type="entry name" value="Arf"/>
    <property type="match status" value="1"/>
</dbReference>
<dbReference type="EMBL" id="CAJNOK010001084">
    <property type="protein sequence ID" value="CAF0792676.1"/>
    <property type="molecule type" value="Genomic_DNA"/>
</dbReference>
<evidence type="ECO:0000313" key="11">
    <source>
        <dbReference type="Proteomes" id="UP000663829"/>
    </source>
</evidence>
<dbReference type="OrthoDB" id="2011769at2759"/>
<dbReference type="Proteomes" id="UP000681722">
    <property type="component" value="Unassembled WGS sequence"/>
</dbReference>
<dbReference type="InterPro" id="IPR024156">
    <property type="entry name" value="Small_GTPase_ARF"/>
</dbReference>
<feature type="binding site" evidence="5">
    <location>
        <position position="50"/>
    </location>
    <ligand>
        <name>Mg(2+)</name>
        <dbReference type="ChEBI" id="CHEBI:18420"/>
    </ligand>
</feature>
<evidence type="ECO:0000313" key="10">
    <source>
        <dbReference type="EMBL" id="CAF3693141.1"/>
    </source>
</evidence>
<dbReference type="InterPro" id="IPR027417">
    <property type="entry name" value="P-loop_NTPase"/>
</dbReference>
<dbReference type="SMART" id="SM00177">
    <property type="entry name" value="ARF"/>
    <property type="match status" value="1"/>
</dbReference>
<keyword evidence="5" id="KW-0479">Metal-binding</keyword>
<evidence type="ECO:0000256" key="3">
    <source>
        <dbReference type="ARBA" id="ARBA00023134"/>
    </source>
</evidence>
<dbReference type="EMBL" id="CAJNOQ010001688">
    <property type="protein sequence ID" value="CAF0912272.1"/>
    <property type="molecule type" value="Genomic_DNA"/>
</dbReference>
<dbReference type="Proteomes" id="UP000663829">
    <property type="component" value="Unassembled WGS sequence"/>
</dbReference>
<dbReference type="GO" id="GO:0003924">
    <property type="term" value="F:GTPase activity"/>
    <property type="evidence" value="ECO:0007669"/>
    <property type="project" value="InterPro"/>
</dbReference>